<evidence type="ECO:0000313" key="3">
    <source>
        <dbReference type="Proteomes" id="UP000006727"/>
    </source>
</evidence>
<feature type="region of interest" description="Disordered" evidence="1">
    <location>
        <begin position="84"/>
        <end position="107"/>
    </location>
</feature>
<feature type="compositionally biased region" description="Basic and acidic residues" evidence="1">
    <location>
        <begin position="396"/>
        <end position="415"/>
    </location>
</feature>
<proteinExistence type="predicted"/>
<feature type="region of interest" description="Disordered" evidence="1">
    <location>
        <begin position="165"/>
        <end position="195"/>
    </location>
</feature>
<dbReference type="Gramene" id="Pp3c6_5320V3.2">
    <property type="protein sequence ID" value="Pp3c6_5320V3.2"/>
    <property type="gene ID" value="Pp3c6_5320"/>
</dbReference>
<evidence type="ECO:0000256" key="1">
    <source>
        <dbReference type="SAM" id="MobiDB-lite"/>
    </source>
</evidence>
<protein>
    <submittedName>
        <fullName evidence="2">Uncharacterized protein</fullName>
    </submittedName>
</protein>
<accession>A0A7I4E2A9</accession>
<feature type="region of interest" description="Disordered" evidence="1">
    <location>
        <begin position="360"/>
        <end position="435"/>
    </location>
</feature>
<dbReference type="EnsemblPlants" id="Pp3c6_5320V3.2">
    <property type="protein sequence ID" value="Pp3c6_5320V3.2"/>
    <property type="gene ID" value="Pp3c6_5320"/>
</dbReference>
<feature type="compositionally biased region" description="Polar residues" evidence="1">
    <location>
        <begin position="364"/>
        <end position="392"/>
    </location>
</feature>
<feature type="region of interest" description="Disordered" evidence="1">
    <location>
        <begin position="26"/>
        <end position="53"/>
    </location>
</feature>
<feature type="compositionally biased region" description="Basic residues" evidence="1">
    <location>
        <begin position="425"/>
        <end position="435"/>
    </location>
</feature>
<feature type="compositionally biased region" description="Polar residues" evidence="1">
    <location>
        <begin position="165"/>
        <end position="192"/>
    </location>
</feature>
<keyword evidence="3" id="KW-1185">Reference proteome</keyword>
<reference evidence="2 3" key="2">
    <citation type="journal article" date="2018" name="Plant J.">
        <title>The Physcomitrella patens chromosome-scale assembly reveals moss genome structure and evolution.</title>
        <authorList>
            <person name="Lang D."/>
            <person name="Ullrich K.K."/>
            <person name="Murat F."/>
            <person name="Fuchs J."/>
            <person name="Jenkins J."/>
            <person name="Haas F.B."/>
            <person name="Piednoel M."/>
            <person name="Gundlach H."/>
            <person name="Van Bel M."/>
            <person name="Meyberg R."/>
            <person name="Vives C."/>
            <person name="Morata J."/>
            <person name="Symeonidi A."/>
            <person name="Hiss M."/>
            <person name="Muchero W."/>
            <person name="Kamisugi Y."/>
            <person name="Saleh O."/>
            <person name="Blanc G."/>
            <person name="Decker E.L."/>
            <person name="van Gessel N."/>
            <person name="Grimwood J."/>
            <person name="Hayes R.D."/>
            <person name="Graham S.W."/>
            <person name="Gunter L.E."/>
            <person name="McDaniel S.F."/>
            <person name="Hoernstein S.N.W."/>
            <person name="Larsson A."/>
            <person name="Li F.W."/>
            <person name="Perroud P.F."/>
            <person name="Phillips J."/>
            <person name="Ranjan P."/>
            <person name="Rokshar D.S."/>
            <person name="Rothfels C.J."/>
            <person name="Schneider L."/>
            <person name="Shu S."/>
            <person name="Stevenson D.W."/>
            <person name="Thummler F."/>
            <person name="Tillich M."/>
            <person name="Villarreal Aguilar J.C."/>
            <person name="Widiez T."/>
            <person name="Wong G.K."/>
            <person name="Wymore A."/>
            <person name="Zhang Y."/>
            <person name="Zimmer A.D."/>
            <person name="Quatrano R.S."/>
            <person name="Mayer K.F.X."/>
            <person name="Goodstein D."/>
            <person name="Casacuberta J.M."/>
            <person name="Vandepoele K."/>
            <person name="Reski R."/>
            <person name="Cuming A.C."/>
            <person name="Tuskan G.A."/>
            <person name="Maumus F."/>
            <person name="Salse J."/>
            <person name="Schmutz J."/>
            <person name="Rensing S.A."/>
        </authorList>
    </citation>
    <scope>NUCLEOTIDE SEQUENCE [LARGE SCALE GENOMIC DNA]</scope>
    <source>
        <strain evidence="2 3">cv. Gransden 2004</strain>
    </source>
</reference>
<reference evidence="2" key="3">
    <citation type="submission" date="2020-12" db="UniProtKB">
        <authorList>
            <consortium name="EnsemblPlants"/>
        </authorList>
    </citation>
    <scope>IDENTIFICATION</scope>
</reference>
<gene>
    <name evidence="2" type="primary">LOC112283730</name>
</gene>
<dbReference type="AlphaFoldDB" id="A0A7I4E2A9"/>
<organism evidence="2 3">
    <name type="scientific">Physcomitrium patens</name>
    <name type="common">Spreading-leaved earth moss</name>
    <name type="synonym">Physcomitrella patens</name>
    <dbReference type="NCBI Taxonomy" id="3218"/>
    <lineage>
        <taxon>Eukaryota</taxon>
        <taxon>Viridiplantae</taxon>
        <taxon>Streptophyta</taxon>
        <taxon>Embryophyta</taxon>
        <taxon>Bryophyta</taxon>
        <taxon>Bryophytina</taxon>
        <taxon>Bryopsida</taxon>
        <taxon>Funariidae</taxon>
        <taxon>Funariales</taxon>
        <taxon>Funariaceae</taxon>
        <taxon>Physcomitrium</taxon>
    </lineage>
</organism>
<sequence length="435" mass="48203">MEIDFGTQSGLSSKLSSFDIDFDFLKSPKYGDLDKGNRREPQMTCSEHSKDSLEYNTKNDASLLSGQEQLDPASKTRVVEEKLNMKCQNQIEPKRASKTADSAEAFSWGSQSEMTRAYLDSSDKRTIKEINNDMLKVTAHDGSSPKSLEEAVLQGWYIVGEQTESAPEITKQSSGEGATASTFQSKEQQKQNLPPVEALSNQNDSVVTKIVDHQDASVQQRSTEGVPQGKIEENDIELQSNGLVAKVGEATELTDIQPREIKLGESLFVVGPFETVAESQINNEQVRHINQAEKVPCEITDVAQTYVTAGVTHTREGEPKASLVSQVLEVTTHWTDLLPSIVGDQTKASCAKINFEVEEEFPGSEQNVDSPVQRVISRNSMKGRLQRNSQRATRPAAEERNSSDLPSRKTNEDRTSQPATERNNNIKRYKGVKSF</sequence>
<dbReference type="EMBL" id="ABEU02000006">
    <property type="status" value="NOT_ANNOTATED_CDS"/>
    <property type="molecule type" value="Genomic_DNA"/>
</dbReference>
<name>A0A7I4E2A9_PHYPA</name>
<reference evidence="2 3" key="1">
    <citation type="journal article" date="2008" name="Science">
        <title>The Physcomitrella genome reveals evolutionary insights into the conquest of land by plants.</title>
        <authorList>
            <person name="Rensing S."/>
            <person name="Lang D."/>
            <person name="Zimmer A."/>
            <person name="Terry A."/>
            <person name="Salamov A."/>
            <person name="Shapiro H."/>
            <person name="Nishiyama T."/>
            <person name="Perroud P.-F."/>
            <person name="Lindquist E."/>
            <person name="Kamisugi Y."/>
            <person name="Tanahashi T."/>
            <person name="Sakakibara K."/>
            <person name="Fujita T."/>
            <person name="Oishi K."/>
            <person name="Shin-I T."/>
            <person name="Kuroki Y."/>
            <person name="Toyoda A."/>
            <person name="Suzuki Y."/>
            <person name="Hashimoto A."/>
            <person name="Yamaguchi K."/>
            <person name="Sugano A."/>
            <person name="Kohara Y."/>
            <person name="Fujiyama A."/>
            <person name="Anterola A."/>
            <person name="Aoki S."/>
            <person name="Ashton N."/>
            <person name="Barbazuk W.B."/>
            <person name="Barker E."/>
            <person name="Bennetzen J."/>
            <person name="Bezanilla M."/>
            <person name="Blankenship R."/>
            <person name="Cho S.H."/>
            <person name="Dutcher S."/>
            <person name="Estelle M."/>
            <person name="Fawcett J.A."/>
            <person name="Gundlach H."/>
            <person name="Hanada K."/>
            <person name="Heyl A."/>
            <person name="Hicks K.A."/>
            <person name="Hugh J."/>
            <person name="Lohr M."/>
            <person name="Mayer K."/>
            <person name="Melkozernov A."/>
            <person name="Murata T."/>
            <person name="Nelson D."/>
            <person name="Pils B."/>
            <person name="Prigge M."/>
            <person name="Reiss B."/>
            <person name="Renner T."/>
            <person name="Rombauts S."/>
            <person name="Rushton P."/>
            <person name="Sanderfoot A."/>
            <person name="Schween G."/>
            <person name="Shiu S.-H."/>
            <person name="Stueber K."/>
            <person name="Theodoulou F.L."/>
            <person name="Tu H."/>
            <person name="Van de Peer Y."/>
            <person name="Verrier P.J."/>
            <person name="Waters E."/>
            <person name="Wood A."/>
            <person name="Yang L."/>
            <person name="Cove D."/>
            <person name="Cuming A."/>
            <person name="Hasebe M."/>
            <person name="Lucas S."/>
            <person name="Mishler D.B."/>
            <person name="Reski R."/>
            <person name="Grigoriev I."/>
            <person name="Quatrano R.S."/>
            <person name="Boore J.L."/>
        </authorList>
    </citation>
    <scope>NUCLEOTIDE SEQUENCE [LARGE SCALE GENOMIC DNA]</scope>
    <source>
        <strain evidence="2 3">cv. Gransden 2004</strain>
    </source>
</reference>
<evidence type="ECO:0000313" key="2">
    <source>
        <dbReference type="EnsemblPlants" id="Pp3c6_5320V3.2"/>
    </source>
</evidence>
<dbReference type="Proteomes" id="UP000006727">
    <property type="component" value="Chromosome 6"/>
</dbReference>